<keyword evidence="2" id="KW-1133">Transmembrane helix</keyword>
<reference evidence="5" key="2">
    <citation type="submission" date="2023-05" db="EMBL/GenBank/DDBJ databases">
        <authorList>
            <consortium name="Lawrence Berkeley National Laboratory"/>
            <person name="Steindorff A."/>
            <person name="Hensen N."/>
            <person name="Bonometti L."/>
            <person name="Westerberg I."/>
            <person name="Brannstrom I.O."/>
            <person name="Guillou S."/>
            <person name="Cros-Aarteil S."/>
            <person name="Calhoun S."/>
            <person name="Haridas S."/>
            <person name="Kuo A."/>
            <person name="Mondo S."/>
            <person name="Pangilinan J."/>
            <person name="Riley R."/>
            <person name="Labutti K."/>
            <person name="Andreopoulos B."/>
            <person name="Lipzen A."/>
            <person name="Chen C."/>
            <person name="Yanf M."/>
            <person name="Daum C."/>
            <person name="Ng V."/>
            <person name="Clum A."/>
            <person name="Ohm R."/>
            <person name="Martin F."/>
            <person name="Silar P."/>
            <person name="Natvig D."/>
            <person name="Lalanne C."/>
            <person name="Gautier V."/>
            <person name="Ament-Velasquez S.L."/>
            <person name="Kruys A."/>
            <person name="Hutchinson M.I."/>
            <person name="Powell A.J."/>
            <person name="Barry K."/>
            <person name="Miller A.N."/>
            <person name="Grigoriev I.V."/>
            <person name="Debuchy R."/>
            <person name="Gladieux P."/>
            <person name="Thoren M.H."/>
            <person name="Johannesson H."/>
        </authorList>
    </citation>
    <scope>NUCLEOTIDE SEQUENCE</scope>
    <source>
        <strain evidence="5">PSN309</strain>
    </source>
</reference>
<evidence type="ECO:0000256" key="1">
    <source>
        <dbReference type="ARBA" id="ARBA00006623"/>
    </source>
</evidence>
<dbReference type="InterPro" id="IPR008493">
    <property type="entry name" value="Hikeshi-like_N"/>
</dbReference>
<dbReference type="PANTHER" id="PTHR12925">
    <property type="entry name" value="HIKESHI FAMILY MEMBER"/>
    <property type="match status" value="1"/>
</dbReference>
<feature type="domain" description="Hikeshi-like N-terminal" evidence="3">
    <location>
        <begin position="13"/>
        <end position="98"/>
    </location>
</feature>
<feature type="domain" description="Hikeshi-like C-terminal" evidence="4">
    <location>
        <begin position="136"/>
        <end position="186"/>
    </location>
</feature>
<dbReference type="InterPro" id="IPR048364">
    <property type="entry name" value="Hikeshi-like_C"/>
</dbReference>
<comment type="similarity">
    <text evidence="1">Belongs to the OPI10 family.</text>
</comment>
<dbReference type="GO" id="GO:0006606">
    <property type="term" value="P:protein import into nucleus"/>
    <property type="evidence" value="ECO:0007669"/>
    <property type="project" value="TreeGrafter"/>
</dbReference>
<evidence type="ECO:0000256" key="2">
    <source>
        <dbReference type="SAM" id="Phobius"/>
    </source>
</evidence>
<dbReference type="InterPro" id="IPR031318">
    <property type="entry name" value="OPI10"/>
</dbReference>
<keyword evidence="2" id="KW-0812">Transmembrane</keyword>
<comment type="caution">
    <text evidence="5">The sequence shown here is derived from an EMBL/GenBank/DDBJ whole genome shotgun (WGS) entry which is preliminary data.</text>
</comment>
<gene>
    <name evidence="5" type="ORF">QBC35DRAFT_7066</name>
</gene>
<reference evidence="5" key="1">
    <citation type="journal article" date="2023" name="Mol. Phylogenet. Evol.">
        <title>Genome-scale phylogeny and comparative genomics of the fungal order Sordariales.</title>
        <authorList>
            <person name="Hensen N."/>
            <person name="Bonometti L."/>
            <person name="Westerberg I."/>
            <person name="Brannstrom I.O."/>
            <person name="Guillou S."/>
            <person name="Cros-Aarteil S."/>
            <person name="Calhoun S."/>
            <person name="Haridas S."/>
            <person name="Kuo A."/>
            <person name="Mondo S."/>
            <person name="Pangilinan J."/>
            <person name="Riley R."/>
            <person name="LaButti K."/>
            <person name="Andreopoulos B."/>
            <person name="Lipzen A."/>
            <person name="Chen C."/>
            <person name="Yan M."/>
            <person name="Daum C."/>
            <person name="Ng V."/>
            <person name="Clum A."/>
            <person name="Steindorff A."/>
            <person name="Ohm R.A."/>
            <person name="Martin F."/>
            <person name="Silar P."/>
            <person name="Natvig D.O."/>
            <person name="Lalanne C."/>
            <person name="Gautier V."/>
            <person name="Ament-Velasquez S.L."/>
            <person name="Kruys A."/>
            <person name="Hutchinson M.I."/>
            <person name="Powell A.J."/>
            <person name="Barry K."/>
            <person name="Miller A.N."/>
            <person name="Grigoriev I.V."/>
            <person name="Debuchy R."/>
            <person name="Gladieux P."/>
            <person name="Hiltunen Thoren M."/>
            <person name="Johannesson H."/>
        </authorList>
    </citation>
    <scope>NUCLEOTIDE SEQUENCE</scope>
    <source>
        <strain evidence="5">PSN309</strain>
    </source>
</reference>
<dbReference type="EMBL" id="MU864350">
    <property type="protein sequence ID" value="KAK4193810.1"/>
    <property type="molecule type" value="Genomic_DNA"/>
</dbReference>
<keyword evidence="2" id="KW-0472">Membrane</keyword>
<evidence type="ECO:0000313" key="6">
    <source>
        <dbReference type="Proteomes" id="UP001302126"/>
    </source>
</evidence>
<evidence type="ECO:0000259" key="4">
    <source>
        <dbReference type="Pfam" id="PF21057"/>
    </source>
</evidence>
<dbReference type="GO" id="GO:0061608">
    <property type="term" value="F:nuclear import signal receptor activity"/>
    <property type="evidence" value="ECO:0007669"/>
    <property type="project" value="TreeGrafter"/>
</dbReference>
<proteinExistence type="inferred from homology"/>
<evidence type="ECO:0008006" key="7">
    <source>
        <dbReference type="Google" id="ProtNLM"/>
    </source>
</evidence>
<protein>
    <recommendedName>
        <fullName evidence="7">Hikeshi-like domain-containing protein</fullName>
    </recommendedName>
</protein>
<dbReference type="PANTHER" id="PTHR12925:SF0">
    <property type="entry name" value="PROTEIN HIKESHI"/>
    <property type="match status" value="1"/>
</dbReference>
<organism evidence="5 6">
    <name type="scientific">Podospora australis</name>
    <dbReference type="NCBI Taxonomy" id="1536484"/>
    <lineage>
        <taxon>Eukaryota</taxon>
        <taxon>Fungi</taxon>
        <taxon>Dikarya</taxon>
        <taxon>Ascomycota</taxon>
        <taxon>Pezizomycotina</taxon>
        <taxon>Sordariomycetes</taxon>
        <taxon>Sordariomycetidae</taxon>
        <taxon>Sordariales</taxon>
        <taxon>Podosporaceae</taxon>
        <taxon>Podospora</taxon>
    </lineage>
</organism>
<accession>A0AAN7AQC9</accession>
<feature type="transmembrane region" description="Helical" evidence="2">
    <location>
        <begin position="45"/>
        <end position="70"/>
    </location>
</feature>
<dbReference type="Proteomes" id="UP001302126">
    <property type="component" value="Unassembled WGS sequence"/>
</dbReference>
<dbReference type="GO" id="GO:0005634">
    <property type="term" value="C:nucleus"/>
    <property type="evidence" value="ECO:0007669"/>
    <property type="project" value="TreeGrafter"/>
</dbReference>
<dbReference type="Pfam" id="PF05603">
    <property type="entry name" value="Hikeshi-like_N"/>
    <property type="match status" value="1"/>
</dbReference>
<keyword evidence="6" id="KW-1185">Reference proteome</keyword>
<dbReference type="GO" id="GO:0005829">
    <property type="term" value="C:cytosol"/>
    <property type="evidence" value="ECO:0007669"/>
    <property type="project" value="TreeGrafter"/>
</dbReference>
<name>A0AAN7AQC9_9PEZI</name>
<evidence type="ECO:0000313" key="5">
    <source>
        <dbReference type="EMBL" id="KAK4193810.1"/>
    </source>
</evidence>
<dbReference type="Pfam" id="PF21057">
    <property type="entry name" value="Hikeshi-like_C"/>
    <property type="match status" value="1"/>
</dbReference>
<evidence type="ECO:0000259" key="3">
    <source>
        <dbReference type="Pfam" id="PF05603"/>
    </source>
</evidence>
<sequence length="188" mass="19831">MAQQPQQHAFGLVLAGQAVITAPTQTLSPTSFLYALPPSPEGKAVSHIVVFLLPGIVLPPGTAAAIYLVTPNTTTQTPPKFLGAIGAGKESAIFKITAPLQGVGIGISVEPEAAVATQMTSNSNALVPVSKTPQPSTLVLAQRIIGNAFNFLSSFSSNDMVPLSAFTDWWKKFESKVRTDPTFLERDI</sequence>
<dbReference type="AlphaFoldDB" id="A0AAN7AQC9"/>